<keyword evidence="1" id="KW-0677">Repeat</keyword>
<name>A0A941APE8_9ACTN</name>
<dbReference type="GO" id="GO:0005524">
    <property type="term" value="F:ATP binding"/>
    <property type="evidence" value="ECO:0007669"/>
    <property type="project" value="UniProtKB-KW"/>
</dbReference>
<dbReference type="EMBL" id="JAFCNB010000003">
    <property type="protein sequence ID" value="MBP2703634.1"/>
    <property type="molecule type" value="Genomic_DNA"/>
</dbReference>
<dbReference type="Gene3D" id="1.10.1780.10">
    <property type="entry name" value="Clp, N-terminal domain"/>
    <property type="match status" value="1"/>
</dbReference>
<dbReference type="RefSeq" id="WP_210154933.1">
    <property type="nucleotide sequence ID" value="NZ_JAFCNB010000003.1"/>
</dbReference>
<keyword evidence="3" id="KW-0645">Protease</keyword>
<dbReference type="PANTHER" id="PTHR47016">
    <property type="entry name" value="ATP-DEPENDENT CLP PROTEASE ATP-BINDING SUBUNIT CLPT1, CHLOROPLASTIC"/>
    <property type="match status" value="1"/>
</dbReference>
<keyword evidence="3" id="KW-0378">Hydrolase</keyword>
<dbReference type="InterPro" id="IPR004176">
    <property type="entry name" value="Clp_R_N"/>
</dbReference>
<dbReference type="Pfam" id="PF02861">
    <property type="entry name" value="Clp_N"/>
    <property type="match status" value="1"/>
</dbReference>
<accession>A0A941APE8</accession>
<dbReference type="AlphaFoldDB" id="A0A941APE8"/>
<dbReference type="GO" id="GO:0006508">
    <property type="term" value="P:proteolysis"/>
    <property type="evidence" value="ECO:0007669"/>
    <property type="project" value="UniProtKB-KW"/>
</dbReference>
<dbReference type="SUPFAM" id="SSF81923">
    <property type="entry name" value="Double Clp-N motif"/>
    <property type="match status" value="1"/>
</dbReference>
<organism evidence="3 4">
    <name type="scientific">Microbispora oryzae</name>
    <dbReference type="NCBI Taxonomy" id="2806554"/>
    <lineage>
        <taxon>Bacteria</taxon>
        <taxon>Bacillati</taxon>
        <taxon>Actinomycetota</taxon>
        <taxon>Actinomycetes</taxon>
        <taxon>Streptosporangiales</taxon>
        <taxon>Streptosporangiaceae</taxon>
        <taxon>Microbispora</taxon>
    </lineage>
</organism>
<dbReference type="Proteomes" id="UP000674234">
    <property type="component" value="Unassembled WGS sequence"/>
</dbReference>
<evidence type="ECO:0000259" key="2">
    <source>
        <dbReference type="PROSITE" id="PS51903"/>
    </source>
</evidence>
<proteinExistence type="predicted"/>
<feature type="domain" description="Clp R" evidence="2">
    <location>
        <begin position="95"/>
        <end position="236"/>
    </location>
</feature>
<keyword evidence="3" id="KW-0547">Nucleotide-binding</keyword>
<reference evidence="3" key="1">
    <citation type="submission" date="2021-02" db="EMBL/GenBank/DDBJ databases">
        <title>Draft genome sequence of Microbispora sp. RL4-1S isolated from rice leaves in Thailand.</title>
        <authorList>
            <person name="Muangham S."/>
            <person name="Duangmal K."/>
        </authorList>
    </citation>
    <scope>NUCLEOTIDE SEQUENCE</scope>
    <source>
        <strain evidence="3">RL4-1S</strain>
    </source>
</reference>
<keyword evidence="4" id="KW-1185">Reference proteome</keyword>
<dbReference type="InterPro" id="IPR044217">
    <property type="entry name" value="CLPT1/2"/>
</dbReference>
<comment type="caution">
    <text evidence="3">The sequence shown here is derived from an EMBL/GenBank/DDBJ whole genome shotgun (WGS) entry which is preliminary data.</text>
</comment>
<evidence type="ECO:0000256" key="1">
    <source>
        <dbReference type="PROSITE-ProRule" id="PRU01251"/>
    </source>
</evidence>
<evidence type="ECO:0000313" key="4">
    <source>
        <dbReference type="Proteomes" id="UP000674234"/>
    </source>
</evidence>
<gene>
    <name evidence="3" type="ORF">JOL79_07450</name>
</gene>
<evidence type="ECO:0000313" key="3">
    <source>
        <dbReference type="EMBL" id="MBP2703634.1"/>
    </source>
</evidence>
<dbReference type="GO" id="GO:0008233">
    <property type="term" value="F:peptidase activity"/>
    <property type="evidence" value="ECO:0007669"/>
    <property type="project" value="UniProtKB-KW"/>
</dbReference>
<keyword evidence="3" id="KW-0067">ATP-binding</keyword>
<dbReference type="PANTHER" id="PTHR47016:SF5">
    <property type="entry name" value="CLP DOMAIN SUPERFAMILY PROTEIN"/>
    <property type="match status" value="1"/>
</dbReference>
<dbReference type="InterPro" id="IPR036628">
    <property type="entry name" value="Clp_N_dom_sf"/>
</dbReference>
<sequence length="236" mass="24921">MDITFPQLGELIQFVKREHPEGDALEQLSHAMLLADHLGETADHLVGHFVDQARRAGASWTEIGRSMGVTKQAAQKRFVTKRAAELGAAGPGGVWSAFTDEARRVVVGAQEEARQARHDYIGTEHIVLALLREGGSVAVRAVESLASADAVREAVTGALGPAVTAPTGHIPFTARAKESIDRAVEEARRLGHTHVGPEHLLLGVLGDEGSVGAQFLIGTGVTKAAAEAAIARLLDE</sequence>
<protein>
    <submittedName>
        <fullName evidence="3">ATP-dependent Clp protease ATP-binding subunit</fullName>
    </submittedName>
</protein>
<dbReference type="PROSITE" id="PS51903">
    <property type="entry name" value="CLP_R"/>
    <property type="match status" value="1"/>
</dbReference>